<dbReference type="Proteomes" id="UP000664034">
    <property type="component" value="Unassembled WGS sequence"/>
</dbReference>
<evidence type="ECO:0000259" key="2">
    <source>
        <dbReference type="Pfam" id="PF20033"/>
    </source>
</evidence>
<keyword evidence="4" id="KW-1185">Reference proteome</keyword>
<dbReference type="Pfam" id="PF20033">
    <property type="entry name" value="DUF6438"/>
    <property type="match status" value="1"/>
</dbReference>
<feature type="chain" id="PRO_5038103976" description="DUF6438 domain-containing protein" evidence="1">
    <location>
        <begin position="21"/>
        <end position="307"/>
    </location>
</feature>
<dbReference type="RefSeq" id="WP_207366137.1">
    <property type="nucleotide sequence ID" value="NZ_JAFMYV010000010.1"/>
</dbReference>
<dbReference type="AlphaFoldDB" id="A0A939GLI7"/>
<sequence length="307" mass="35462">MNRYLSAIIFIVAFANATHAQTENTVSIPIDGITNAAQVVDLFKRTYTGYQDKYTQFKVNTSLIFEKQKCQRLADSLKVKPYEKVDVDGNGYTDLLITSNWYGHHIYCILDFGEKGYSVERLTRKYRECSFPFVVKKDSATYLNYVGLRERNWIDNDTLENVESKNLIYKFDNFIEYNPNPSKQDIRSITYQATGCLGSCPTFKLIINQDRSAYYDASYYSKKEGKFKTTLDAVKLKEIHDLVNYIDFAHLNDNYEIRATDHATSTTTINYANGQIKRIVDYGQLGTYGLTALYKKLFALTESQVWH</sequence>
<evidence type="ECO:0000313" key="4">
    <source>
        <dbReference type="Proteomes" id="UP000664034"/>
    </source>
</evidence>
<evidence type="ECO:0000313" key="3">
    <source>
        <dbReference type="EMBL" id="MBO0938598.1"/>
    </source>
</evidence>
<organism evidence="3 4">
    <name type="scientific">Fibrella rubiginis</name>
    <dbReference type="NCBI Taxonomy" id="2817060"/>
    <lineage>
        <taxon>Bacteria</taxon>
        <taxon>Pseudomonadati</taxon>
        <taxon>Bacteroidota</taxon>
        <taxon>Cytophagia</taxon>
        <taxon>Cytophagales</taxon>
        <taxon>Spirosomataceae</taxon>
        <taxon>Fibrella</taxon>
    </lineage>
</organism>
<reference evidence="3" key="1">
    <citation type="submission" date="2021-03" db="EMBL/GenBank/DDBJ databases">
        <title>Fibrella sp. HMF5335 genome sequencing and assembly.</title>
        <authorList>
            <person name="Kang H."/>
            <person name="Kim H."/>
            <person name="Bae S."/>
            <person name="Joh K."/>
        </authorList>
    </citation>
    <scope>NUCLEOTIDE SEQUENCE</scope>
    <source>
        <strain evidence="3">HMF5335</strain>
    </source>
</reference>
<keyword evidence="1" id="KW-0732">Signal</keyword>
<dbReference type="InterPro" id="IPR045497">
    <property type="entry name" value="DUF6438"/>
</dbReference>
<evidence type="ECO:0000256" key="1">
    <source>
        <dbReference type="SAM" id="SignalP"/>
    </source>
</evidence>
<gene>
    <name evidence="3" type="ORF">J2I47_18745</name>
</gene>
<feature type="domain" description="DUF6438" evidence="2">
    <location>
        <begin position="188"/>
        <end position="300"/>
    </location>
</feature>
<dbReference type="EMBL" id="JAFMYV010000010">
    <property type="protein sequence ID" value="MBO0938598.1"/>
    <property type="molecule type" value="Genomic_DNA"/>
</dbReference>
<protein>
    <recommendedName>
        <fullName evidence="2">DUF6438 domain-containing protein</fullName>
    </recommendedName>
</protein>
<comment type="caution">
    <text evidence="3">The sequence shown here is derived from an EMBL/GenBank/DDBJ whole genome shotgun (WGS) entry which is preliminary data.</text>
</comment>
<name>A0A939GLI7_9BACT</name>
<proteinExistence type="predicted"/>
<accession>A0A939GLI7</accession>
<feature type="signal peptide" evidence="1">
    <location>
        <begin position="1"/>
        <end position="20"/>
    </location>
</feature>